<feature type="transmembrane region" description="Helical" evidence="6">
    <location>
        <begin position="262"/>
        <end position="281"/>
    </location>
</feature>
<keyword evidence="3 6" id="KW-0812">Transmembrane</keyword>
<feature type="transmembrane region" description="Helical" evidence="6">
    <location>
        <begin position="287"/>
        <end position="304"/>
    </location>
</feature>
<feature type="transmembrane region" description="Helical" evidence="6">
    <location>
        <begin position="114"/>
        <end position="132"/>
    </location>
</feature>
<accession>A0A844G7V1</accession>
<evidence type="ECO:0000313" key="8">
    <source>
        <dbReference type="EMBL" id="MTD32383.1"/>
    </source>
</evidence>
<evidence type="ECO:0000256" key="6">
    <source>
        <dbReference type="SAM" id="Phobius"/>
    </source>
</evidence>
<reference evidence="8 9" key="1">
    <citation type="submission" date="2019-11" db="EMBL/GenBank/DDBJ databases">
        <title>Draft genome sequence of Paludibacterium sp. dN18-1.</title>
        <authorList>
            <person name="Im W.-T."/>
        </authorList>
    </citation>
    <scope>NUCLEOTIDE SEQUENCE [LARGE SCALE GENOMIC DNA]</scope>
    <source>
        <strain evidence="9">dN 18-1</strain>
    </source>
</reference>
<dbReference type="RefSeq" id="WP_245393809.1">
    <property type="nucleotide sequence ID" value="NZ_WLYX01000001.1"/>
</dbReference>
<dbReference type="InterPro" id="IPR000620">
    <property type="entry name" value="EamA_dom"/>
</dbReference>
<protein>
    <submittedName>
        <fullName evidence="8">EamA family transporter</fullName>
    </submittedName>
</protein>
<feature type="transmembrane region" description="Helical" evidence="6">
    <location>
        <begin position="20"/>
        <end position="39"/>
    </location>
</feature>
<evidence type="ECO:0000256" key="1">
    <source>
        <dbReference type="ARBA" id="ARBA00004651"/>
    </source>
</evidence>
<feature type="domain" description="EamA" evidence="7">
    <location>
        <begin position="171"/>
        <end position="303"/>
    </location>
</feature>
<feature type="transmembrane region" description="Helical" evidence="6">
    <location>
        <begin position="167"/>
        <end position="187"/>
    </location>
</feature>
<organism evidence="8 9">
    <name type="scientific">Paludibacterium denitrificans</name>
    <dbReference type="NCBI Taxonomy" id="2675226"/>
    <lineage>
        <taxon>Bacteria</taxon>
        <taxon>Pseudomonadati</taxon>
        <taxon>Pseudomonadota</taxon>
        <taxon>Betaproteobacteria</taxon>
        <taxon>Neisseriales</taxon>
        <taxon>Chromobacteriaceae</taxon>
        <taxon>Paludibacterium</taxon>
    </lineage>
</organism>
<evidence type="ECO:0000256" key="5">
    <source>
        <dbReference type="ARBA" id="ARBA00023136"/>
    </source>
</evidence>
<sequence length="307" mass="32854">MTASVANKTSHAALAEGRGVLFAILAAGGFAAKAIFVKIGYRYAVGAETLLMLRMLFAMPFFVWMLWPVQPDAWRGKTLGDWSRLIMLGLLGYYLSSYLDFVGLQFISASLERLTLFLYPTLVLFISCLFLGKRYSSKVWWGVAVAYLGMVVTFSRDVATAGQSVRLWQGMARVVASTVTYAIYLVGSGEVIAYWGATRFAALASLVSCPAVFAHFAMVSSAGLLGLPWPVYGIGLAMGLISTVIPVWCLNQSIRCLGAGRASSVAIIGPVITMGLGWLILGESLTPLQLVGAGLVIAGIVLVGRSK</sequence>
<keyword evidence="4 6" id="KW-1133">Transmembrane helix</keyword>
<comment type="caution">
    <text evidence="8">The sequence shown here is derived from an EMBL/GenBank/DDBJ whole genome shotgun (WGS) entry which is preliminary data.</text>
</comment>
<gene>
    <name evidence="8" type="ORF">GKE73_01090</name>
</gene>
<dbReference type="SUPFAM" id="SSF103481">
    <property type="entry name" value="Multidrug resistance efflux transporter EmrE"/>
    <property type="match status" value="2"/>
</dbReference>
<feature type="transmembrane region" description="Helical" evidence="6">
    <location>
        <begin position="139"/>
        <end position="155"/>
    </location>
</feature>
<comment type="subcellular location">
    <subcellularLocation>
        <location evidence="1">Cell membrane</location>
        <topology evidence="1">Multi-pass membrane protein</topology>
    </subcellularLocation>
</comment>
<keyword evidence="9" id="KW-1185">Reference proteome</keyword>
<dbReference type="EMBL" id="WLYX01000001">
    <property type="protein sequence ID" value="MTD32383.1"/>
    <property type="molecule type" value="Genomic_DNA"/>
</dbReference>
<dbReference type="Gene3D" id="1.10.3730.20">
    <property type="match status" value="1"/>
</dbReference>
<feature type="transmembrane region" description="Helical" evidence="6">
    <location>
        <begin position="229"/>
        <end position="250"/>
    </location>
</feature>
<feature type="transmembrane region" description="Helical" evidence="6">
    <location>
        <begin position="90"/>
        <end position="108"/>
    </location>
</feature>
<dbReference type="InterPro" id="IPR051258">
    <property type="entry name" value="Diverse_Substrate_Transporter"/>
</dbReference>
<feature type="transmembrane region" description="Helical" evidence="6">
    <location>
        <begin position="199"/>
        <end position="217"/>
    </location>
</feature>
<dbReference type="GO" id="GO:0005886">
    <property type="term" value="C:plasma membrane"/>
    <property type="evidence" value="ECO:0007669"/>
    <property type="project" value="UniProtKB-SubCell"/>
</dbReference>
<keyword evidence="2" id="KW-1003">Cell membrane</keyword>
<evidence type="ECO:0000256" key="2">
    <source>
        <dbReference type="ARBA" id="ARBA00022475"/>
    </source>
</evidence>
<evidence type="ECO:0000256" key="4">
    <source>
        <dbReference type="ARBA" id="ARBA00022989"/>
    </source>
</evidence>
<dbReference type="Pfam" id="PF00892">
    <property type="entry name" value="EamA"/>
    <property type="match status" value="2"/>
</dbReference>
<proteinExistence type="predicted"/>
<feature type="domain" description="EamA" evidence="7">
    <location>
        <begin position="18"/>
        <end position="154"/>
    </location>
</feature>
<feature type="transmembrane region" description="Helical" evidence="6">
    <location>
        <begin position="51"/>
        <end position="69"/>
    </location>
</feature>
<dbReference type="Proteomes" id="UP000446658">
    <property type="component" value="Unassembled WGS sequence"/>
</dbReference>
<evidence type="ECO:0000313" key="9">
    <source>
        <dbReference type="Proteomes" id="UP000446658"/>
    </source>
</evidence>
<dbReference type="PANTHER" id="PTHR42920:SF5">
    <property type="entry name" value="EAMA DOMAIN-CONTAINING PROTEIN"/>
    <property type="match status" value="1"/>
</dbReference>
<dbReference type="InterPro" id="IPR037185">
    <property type="entry name" value="EmrE-like"/>
</dbReference>
<keyword evidence="5 6" id="KW-0472">Membrane</keyword>
<dbReference type="AlphaFoldDB" id="A0A844G7V1"/>
<name>A0A844G7V1_9NEIS</name>
<evidence type="ECO:0000256" key="3">
    <source>
        <dbReference type="ARBA" id="ARBA00022692"/>
    </source>
</evidence>
<evidence type="ECO:0000259" key="7">
    <source>
        <dbReference type="Pfam" id="PF00892"/>
    </source>
</evidence>
<dbReference type="PANTHER" id="PTHR42920">
    <property type="entry name" value="OS03G0707200 PROTEIN-RELATED"/>
    <property type="match status" value="1"/>
</dbReference>